<feature type="region of interest" description="Disordered" evidence="1">
    <location>
        <begin position="30"/>
        <end position="61"/>
    </location>
</feature>
<dbReference type="EMBL" id="CP058316">
    <property type="protein sequence ID" value="QLD13015.1"/>
    <property type="molecule type" value="Genomic_DNA"/>
</dbReference>
<gene>
    <name evidence="3" type="ORF">HW566_15255</name>
</gene>
<dbReference type="RefSeq" id="WP_178014305.1">
    <property type="nucleotide sequence ID" value="NZ_CP058316.1"/>
</dbReference>
<organism evidence="3 4">
    <name type="scientific">Microbacterium oleivorans</name>
    <dbReference type="NCBI Taxonomy" id="273677"/>
    <lineage>
        <taxon>Bacteria</taxon>
        <taxon>Bacillati</taxon>
        <taxon>Actinomycetota</taxon>
        <taxon>Actinomycetes</taxon>
        <taxon>Micrococcales</taxon>
        <taxon>Microbacteriaceae</taxon>
        <taxon>Microbacterium</taxon>
    </lineage>
</organism>
<evidence type="ECO:0000256" key="1">
    <source>
        <dbReference type="SAM" id="MobiDB-lite"/>
    </source>
</evidence>
<sequence>MSITAHVRTPVIAVIAVAGLLTLAGCTPAEGPDADSGSPAMSPTTSETGSATPDAAADEPDATVDALAERDAFIAEQQQPVGQPSLTAKTPAQQELVTQQRAHLEENGGQWSEQAETVTLALALDACETSILNGHSIDTASFRTHVVSSPLIQSLAVDDASREGAVSIMVFGTRFLCPDDAPQWEQAWTDAGGQY</sequence>
<protein>
    <recommendedName>
        <fullName evidence="5">DUF732 domain-containing protein</fullName>
    </recommendedName>
</protein>
<dbReference type="Proteomes" id="UP000509638">
    <property type="component" value="Chromosome"/>
</dbReference>
<feature type="signal peptide" evidence="2">
    <location>
        <begin position="1"/>
        <end position="29"/>
    </location>
</feature>
<accession>A0A7D5J0T3</accession>
<proteinExistence type="predicted"/>
<dbReference type="AlphaFoldDB" id="A0A7D5J0T3"/>
<evidence type="ECO:0000313" key="3">
    <source>
        <dbReference type="EMBL" id="QLD13015.1"/>
    </source>
</evidence>
<feature type="compositionally biased region" description="Polar residues" evidence="1">
    <location>
        <begin position="39"/>
        <end position="50"/>
    </location>
</feature>
<evidence type="ECO:0008006" key="5">
    <source>
        <dbReference type="Google" id="ProtNLM"/>
    </source>
</evidence>
<evidence type="ECO:0000256" key="2">
    <source>
        <dbReference type="SAM" id="SignalP"/>
    </source>
</evidence>
<keyword evidence="2" id="KW-0732">Signal</keyword>
<reference evidence="3 4" key="1">
    <citation type="submission" date="2020-06" db="EMBL/GenBank/DDBJ databases">
        <authorList>
            <person name="Jo H."/>
        </authorList>
    </citation>
    <scope>NUCLEOTIDE SEQUENCE [LARGE SCALE GENOMIC DNA]</scope>
    <source>
        <strain evidence="3 4">I46</strain>
    </source>
</reference>
<evidence type="ECO:0000313" key="4">
    <source>
        <dbReference type="Proteomes" id="UP000509638"/>
    </source>
</evidence>
<name>A0A7D5J0T3_9MICO</name>
<feature type="chain" id="PRO_5038590669" description="DUF732 domain-containing protein" evidence="2">
    <location>
        <begin position="30"/>
        <end position="195"/>
    </location>
</feature>